<comment type="caution">
    <text evidence="4">The sequence shown here is derived from an EMBL/GenBank/DDBJ whole genome shotgun (WGS) entry which is preliminary data.</text>
</comment>
<feature type="non-terminal residue" evidence="4">
    <location>
        <position position="1"/>
    </location>
</feature>
<dbReference type="Proteomes" id="UP001249851">
    <property type="component" value="Unassembled WGS sequence"/>
</dbReference>
<keyword evidence="5" id="KW-1185">Reference proteome</keyword>
<evidence type="ECO:0000313" key="5">
    <source>
        <dbReference type="Proteomes" id="UP001249851"/>
    </source>
</evidence>
<reference evidence="4" key="2">
    <citation type="journal article" date="2023" name="Science">
        <title>Genomic signatures of disease resistance in endangered staghorn corals.</title>
        <authorList>
            <person name="Vollmer S.V."/>
            <person name="Selwyn J.D."/>
            <person name="Despard B.A."/>
            <person name="Roesel C.L."/>
        </authorList>
    </citation>
    <scope>NUCLEOTIDE SEQUENCE</scope>
    <source>
        <strain evidence="4">K2</strain>
    </source>
</reference>
<evidence type="ECO:0000256" key="1">
    <source>
        <dbReference type="SAM" id="SignalP"/>
    </source>
</evidence>
<dbReference type="EMBL" id="JARQWQ010000009">
    <property type="protein sequence ID" value="KAK2569599.1"/>
    <property type="molecule type" value="Genomic_DNA"/>
</dbReference>
<dbReference type="InterPro" id="IPR000742">
    <property type="entry name" value="EGF"/>
</dbReference>
<proteinExistence type="predicted"/>
<feature type="signal peptide" evidence="1">
    <location>
        <begin position="1"/>
        <end position="16"/>
    </location>
</feature>
<dbReference type="AlphaFoldDB" id="A0AAD9VCT5"/>
<dbReference type="PROSITE" id="PS01186">
    <property type="entry name" value="EGF_2"/>
    <property type="match status" value="1"/>
</dbReference>
<feature type="chain" id="PRO_5042245757" description="EGF-like domain-containing protein" evidence="1">
    <location>
        <begin position="17"/>
        <end position="124"/>
    </location>
</feature>
<evidence type="ECO:0000313" key="4">
    <source>
        <dbReference type="EMBL" id="KAK2569599.1"/>
    </source>
</evidence>
<dbReference type="PROSITE" id="PS00022">
    <property type="entry name" value="EGF_1"/>
    <property type="match status" value="1"/>
</dbReference>
<accession>A0AAD9VCT5</accession>
<keyword evidence="1" id="KW-0732">Signal</keyword>
<gene>
    <name evidence="4" type="ORF">P5673_005426</name>
</gene>
<evidence type="ECO:0000259" key="3">
    <source>
        <dbReference type="PROSITE" id="PS01186"/>
    </source>
</evidence>
<reference evidence="4" key="1">
    <citation type="journal article" date="2023" name="G3 (Bethesda)">
        <title>Whole genome assembly and annotation of the endangered Caribbean coral Acropora cervicornis.</title>
        <authorList>
            <person name="Selwyn J.D."/>
            <person name="Vollmer S.V."/>
        </authorList>
    </citation>
    <scope>NUCLEOTIDE SEQUENCE</scope>
    <source>
        <strain evidence="4">K2</strain>
    </source>
</reference>
<organism evidence="4 5">
    <name type="scientific">Acropora cervicornis</name>
    <name type="common">Staghorn coral</name>
    <dbReference type="NCBI Taxonomy" id="6130"/>
    <lineage>
        <taxon>Eukaryota</taxon>
        <taxon>Metazoa</taxon>
        <taxon>Cnidaria</taxon>
        <taxon>Anthozoa</taxon>
        <taxon>Hexacorallia</taxon>
        <taxon>Scleractinia</taxon>
        <taxon>Astrocoeniina</taxon>
        <taxon>Acroporidae</taxon>
        <taxon>Acropora</taxon>
    </lineage>
</organism>
<protein>
    <recommendedName>
        <fullName evidence="2 3">EGF-like domain-containing protein</fullName>
    </recommendedName>
</protein>
<sequence>MMRLCLSLFFSTVVYAANRIVEPDFEGVNFAKALSGRRLDKVFQETSVHSETSCQIECVKNLCDSDRFTSHENFIEDEKWRYRGMESGCESDNFPCGEKGICIPDYHGKSLKCKCKPGYAGTPC</sequence>
<feature type="domain" description="EGF-like" evidence="2 3">
    <location>
        <begin position="113"/>
        <end position="124"/>
    </location>
</feature>
<evidence type="ECO:0000259" key="2">
    <source>
        <dbReference type="PROSITE" id="PS00022"/>
    </source>
</evidence>
<name>A0AAD9VCT5_ACRCE</name>